<reference evidence="5 6" key="1">
    <citation type="submission" date="2015-01" db="EMBL/GenBank/DDBJ databases">
        <title>The Genome Sequence of Capronia semiimmersa CBS27337.</title>
        <authorList>
            <consortium name="The Broad Institute Genomics Platform"/>
            <person name="Cuomo C."/>
            <person name="de Hoog S."/>
            <person name="Gorbushina A."/>
            <person name="Stielow B."/>
            <person name="Teixiera M."/>
            <person name="Abouelleil A."/>
            <person name="Chapman S.B."/>
            <person name="Priest M."/>
            <person name="Young S.K."/>
            <person name="Wortman J."/>
            <person name="Nusbaum C."/>
            <person name="Birren B."/>
        </authorList>
    </citation>
    <scope>NUCLEOTIDE SEQUENCE [LARGE SCALE GENOMIC DNA]</scope>
    <source>
        <strain evidence="5 6">CBS 27337</strain>
    </source>
</reference>
<name>A0A0D2CK70_9EURO</name>
<comment type="similarity">
    <text evidence="1">Belongs to the short-chain dehydrogenases/reductases (SDR) family.</text>
</comment>
<evidence type="ECO:0000256" key="2">
    <source>
        <dbReference type="ARBA" id="ARBA00022857"/>
    </source>
</evidence>
<organism evidence="5 6">
    <name type="scientific">Phialophora macrospora</name>
    <dbReference type="NCBI Taxonomy" id="1851006"/>
    <lineage>
        <taxon>Eukaryota</taxon>
        <taxon>Fungi</taxon>
        <taxon>Dikarya</taxon>
        <taxon>Ascomycota</taxon>
        <taxon>Pezizomycotina</taxon>
        <taxon>Eurotiomycetes</taxon>
        <taxon>Chaetothyriomycetidae</taxon>
        <taxon>Chaetothyriales</taxon>
        <taxon>Herpotrichiellaceae</taxon>
        <taxon>Phialophora</taxon>
    </lineage>
</organism>
<keyword evidence="2" id="KW-0521">NADP</keyword>
<evidence type="ECO:0000256" key="3">
    <source>
        <dbReference type="ARBA" id="ARBA00023002"/>
    </source>
</evidence>
<proteinExistence type="inferred from homology"/>
<evidence type="ECO:0000256" key="1">
    <source>
        <dbReference type="ARBA" id="ARBA00006484"/>
    </source>
</evidence>
<keyword evidence="6" id="KW-1185">Reference proteome</keyword>
<dbReference type="PANTHER" id="PTHR24321">
    <property type="entry name" value="DEHYDROGENASES, SHORT CHAIN"/>
    <property type="match status" value="1"/>
</dbReference>
<dbReference type="CDD" id="cd05233">
    <property type="entry name" value="SDR_c"/>
    <property type="match status" value="1"/>
</dbReference>
<dbReference type="AlphaFoldDB" id="A0A0D2CK70"/>
<keyword evidence="3" id="KW-0560">Oxidoreductase</keyword>
<dbReference type="Pfam" id="PF13561">
    <property type="entry name" value="adh_short_C2"/>
    <property type="match status" value="1"/>
</dbReference>
<dbReference type="InterPro" id="IPR036291">
    <property type="entry name" value="NAD(P)-bd_dom_sf"/>
</dbReference>
<dbReference type="GO" id="GO:0016491">
    <property type="term" value="F:oxidoreductase activity"/>
    <property type="evidence" value="ECO:0007669"/>
    <property type="project" value="UniProtKB-KW"/>
</dbReference>
<accession>A0A0D2CK70</accession>
<dbReference type="Proteomes" id="UP000054266">
    <property type="component" value="Unassembled WGS sequence"/>
</dbReference>
<sequence length="269" mass="28300">MSYESFFTSRVYAITGGASGIGLATARLLLQYGACVSIADIHIRSAEELFAAAADDPALDLRHRVLVKKVDVRSRQDVDSWIADTVRAFGRLDGAANLAGTIPRDHNVGGVEDMDDEQWRFVMDVNVYGVMNCMRAQLGVLGKADTGAGATTKGDGEGEPEVKDATGRKDSHSYSIVNAGSGLSLRGREFTSAYTASKHAVLGLTRCAAKEAGKRGSMAISEGSASAEDFSTTALGRLAEPSEVADAIVYLLSDRASFVTGTCFSVDGG</sequence>
<dbReference type="HOGENOM" id="CLU_010194_2_10_1"/>
<evidence type="ECO:0000256" key="4">
    <source>
        <dbReference type="SAM" id="MobiDB-lite"/>
    </source>
</evidence>
<dbReference type="Pfam" id="PF00106">
    <property type="entry name" value="adh_short"/>
    <property type="match status" value="2"/>
</dbReference>
<dbReference type="PROSITE" id="PS00061">
    <property type="entry name" value="ADH_SHORT"/>
    <property type="match status" value="1"/>
</dbReference>
<dbReference type="InterPro" id="IPR020904">
    <property type="entry name" value="Sc_DH/Rdtase_CS"/>
</dbReference>
<dbReference type="PANTHER" id="PTHR24321:SF8">
    <property type="entry name" value="ESTRADIOL 17-BETA-DEHYDROGENASE 8-RELATED"/>
    <property type="match status" value="1"/>
</dbReference>
<feature type="compositionally biased region" description="Basic and acidic residues" evidence="4">
    <location>
        <begin position="154"/>
        <end position="170"/>
    </location>
</feature>
<dbReference type="STRING" id="5601.A0A0D2CK70"/>
<feature type="region of interest" description="Disordered" evidence="4">
    <location>
        <begin position="145"/>
        <end position="170"/>
    </location>
</feature>
<dbReference type="PRINTS" id="PR00081">
    <property type="entry name" value="GDHRDH"/>
</dbReference>
<dbReference type="EMBL" id="KN846960">
    <property type="protein sequence ID" value="KIW65696.1"/>
    <property type="molecule type" value="Genomic_DNA"/>
</dbReference>
<dbReference type="Gene3D" id="3.40.50.720">
    <property type="entry name" value="NAD(P)-binding Rossmann-like Domain"/>
    <property type="match status" value="1"/>
</dbReference>
<evidence type="ECO:0000313" key="5">
    <source>
        <dbReference type="EMBL" id="KIW65696.1"/>
    </source>
</evidence>
<gene>
    <name evidence="5" type="ORF">PV04_07929</name>
</gene>
<protein>
    <submittedName>
        <fullName evidence="5">Uncharacterized protein</fullName>
    </submittedName>
</protein>
<dbReference type="SUPFAM" id="SSF51735">
    <property type="entry name" value="NAD(P)-binding Rossmann-fold domains"/>
    <property type="match status" value="1"/>
</dbReference>
<dbReference type="InterPro" id="IPR002347">
    <property type="entry name" value="SDR_fam"/>
</dbReference>
<evidence type="ECO:0000313" key="6">
    <source>
        <dbReference type="Proteomes" id="UP000054266"/>
    </source>
</evidence>